<organism evidence="2 3">
    <name type="scientific">Coemansia guatemalensis</name>
    <dbReference type="NCBI Taxonomy" id="2761395"/>
    <lineage>
        <taxon>Eukaryota</taxon>
        <taxon>Fungi</taxon>
        <taxon>Fungi incertae sedis</taxon>
        <taxon>Zoopagomycota</taxon>
        <taxon>Kickxellomycotina</taxon>
        <taxon>Kickxellomycetes</taxon>
        <taxon>Kickxellales</taxon>
        <taxon>Kickxellaceae</taxon>
        <taxon>Coemansia</taxon>
    </lineage>
</organism>
<feature type="compositionally biased region" description="Basic and acidic residues" evidence="1">
    <location>
        <begin position="1"/>
        <end position="13"/>
    </location>
</feature>
<evidence type="ECO:0000256" key="1">
    <source>
        <dbReference type="SAM" id="MobiDB-lite"/>
    </source>
</evidence>
<feature type="region of interest" description="Disordered" evidence="1">
    <location>
        <begin position="156"/>
        <end position="178"/>
    </location>
</feature>
<dbReference type="EMBL" id="JANBUO010000085">
    <property type="protein sequence ID" value="KAJ2807791.1"/>
    <property type="molecule type" value="Genomic_DNA"/>
</dbReference>
<dbReference type="AlphaFoldDB" id="A0A9W8HZR3"/>
<feature type="region of interest" description="Disordered" evidence="1">
    <location>
        <begin position="1"/>
        <end position="22"/>
    </location>
</feature>
<keyword evidence="3" id="KW-1185">Reference proteome</keyword>
<gene>
    <name evidence="2" type="ORF">H4R20_001126</name>
</gene>
<dbReference type="Proteomes" id="UP001140094">
    <property type="component" value="Unassembled WGS sequence"/>
</dbReference>
<feature type="region of interest" description="Disordered" evidence="1">
    <location>
        <begin position="293"/>
        <end position="329"/>
    </location>
</feature>
<feature type="compositionally biased region" description="Polar residues" evidence="1">
    <location>
        <begin position="301"/>
        <end position="313"/>
    </location>
</feature>
<sequence length="479" mass="52337">MKLEQKLAKWVERPEDDDDDDYGLIIDASVTAEGPPRAMPFPPKFTKAGSCSQLPAKPAMYSPAALLPANIRPLGRPADGGYPQRPSARPSYSTQDVLQRYAEPEDSDNYDDLVLPEDEEMLDRQLTQWKTPCRRLPSWPNDLADEVTMSGATAVEAETTSAKASAAARASEDSKHTPTLGVVASRRHALAAAATAQPTPPNSSSAQRQPHSVPYKPPMQVQARQPRRPMLIKNVSHAAEPVVLGRMRYDPVRCVWIGNEDDGMRIASAIAESERQLRARSISRSEHRLIDASKLARKISQRSGHPSLDTSDSMAVDSPEYGNSPESGESNFVLQASAAANHRRRLSPTNPLTQASIEATKGRPALIPPSAASLVNPAPGTAVGNRARPIFDPQSLRWIDPNENQLGPQDPFWDIADLPVEPSPIDAIHFGGRLRSASEAIGGDARDCFVLSDEQIEAYHSESIDYEAFARHWFPRSST</sequence>
<feature type="region of interest" description="Disordered" evidence="1">
    <location>
        <begin position="190"/>
        <end position="221"/>
    </location>
</feature>
<reference evidence="2" key="1">
    <citation type="submission" date="2022-07" db="EMBL/GenBank/DDBJ databases">
        <title>Phylogenomic reconstructions and comparative analyses of Kickxellomycotina fungi.</title>
        <authorList>
            <person name="Reynolds N.K."/>
            <person name="Stajich J.E."/>
            <person name="Barry K."/>
            <person name="Grigoriev I.V."/>
            <person name="Crous P."/>
            <person name="Smith M.E."/>
        </authorList>
    </citation>
    <scope>NUCLEOTIDE SEQUENCE</scope>
    <source>
        <strain evidence="2">NRRL 1565</strain>
    </source>
</reference>
<evidence type="ECO:0000313" key="2">
    <source>
        <dbReference type="EMBL" id="KAJ2807791.1"/>
    </source>
</evidence>
<dbReference type="OrthoDB" id="5569570at2759"/>
<name>A0A9W8HZR3_9FUNG</name>
<feature type="region of interest" description="Disordered" evidence="1">
    <location>
        <begin position="72"/>
        <end position="97"/>
    </location>
</feature>
<protein>
    <submittedName>
        <fullName evidence="2">Uncharacterized protein</fullName>
    </submittedName>
</protein>
<proteinExistence type="predicted"/>
<feature type="compositionally biased region" description="Low complexity" evidence="1">
    <location>
        <begin position="190"/>
        <end position="207"/>
    </location>
</feature>
<feature type="compositionally biased region" description="Low complexity" evidence="1">
    <location>
        <begin position="156"/>
        <end position="169"/>
    </location>
</feature>
<comment type="caution">
    <text evidence="2">The sequence shown here is derived from an EMBL/GenBank/DDBJ whole genome shotgun (WGS) entry which is preliminary data.</text>
</comment>
<accession>A0A9W8HZR3</accession>
<evidence type="ECO:0000313" key="3">
    <source>
        <dbReference type="Proteomes" id="UP001140094"/>
    </source>
</evidence>